<reference evidence="1 2" key="1">
    <citation type="journal article" date="2019" name="Commun. Biol.">
        <title>The bagworm genome reveals a unique fibroin gene that provides high tensile strength.</title>
        <authorList>
            <person name="Kono N."/>
            <person name="Nakamura H."/>
            <person name="Ohtoshi R."/>
            <person name="Tomita M."/>
            <person name="Numata K."/>
            <person name="Arakawa K."/>
        </authorList>
    </citation>
    <scope>NUCLEOTIDE SEQUENCE [LARGE SCALE GENOMIC DNA]</scope>
</reference>
<protein>
    <submittedName>
        <fullName evidence="1">Uncharacterized protein</fullName>
    </submittedName>
</protein>
<proteinExistence type="predicted"/>
<keyword evidence="2" id="KW-1185">Reference proteome</keyword>
<dbReference type="Proteomes" id="UP000299102">
    <property type="component" value="Unassembled WGS sequence"/>
</dbReference>
<name>A0A4C1VGS4_EUMVA</name>
<evidence type="ECO:0000313" key="1">
    <source>
        <dbReference type="EMBL" id="GBP38126.1"/>
    </source>
</evidence>
<dbReference type="AlphaFoldDB" id="A0A4C1VGS4"/>
<accession>A0A4C1VGS4</accession>
<sequence>MRGRMSGGNQCVRSAVTGSLGHVLRPTALTPLSHIVASLSNTLTMDVSELRVAACHRVRRRSSRRISKLGGRLEAPSSK</sequence>
<dbReference type="EMBL" id="BGZK01000344">
    <property type="protein sequence ID" value="GBP38126.1"/>
    <property type="molecule type" value="Genomic_DNA"/>
</dbReference>
<organism evidence="1 2">
    <name type="scientific">Eumeta variegata</name>
    <name type="common">Bagworm moth</name>
    <name type="synonym">Eumeta japonica</name>
    <dbReference type="NCBI Taxonomy" id="151549"/>
    <lineage>
        <taxon>Eukaryota</taxon>
        <taxon>Metazoa</taxon>
        <taxon>Ecdysozoa</taxon>
        <taxon>Arthropoda</taxon>
        <taxon>Hexapoda</taxon>
        <taxon>Insecta</taxon>
        <taxon>Pterygota</taxon>
        <taxon>Neoptera</taxon>
        <taxon>Endopterygota</taxon>
        <taxon>Lepidoptera</taxon>
        <taxon>Glossata</taxon>
        <taxon>Ditrysia</taxon>
        <taxon>Tineoidea</taxon>
        <taxon>Psychidae</taxon>
        <taxon>Oiketicinae</taxon>
        <taxon>Eumeta</taxon>
    </lineage>
</organism>
<comment type="caution">
    <text evidence="1">The sequence shown here is derived from an EMBL/GenBank/DDBJ whole genome shotgun (WGS) entry which is preliminary data.</text>
</comment>
<gene>
    <name evidence="1" type="ORF">EVAR_80409_1</name>
</gene>
<evidence type="ECO:0000313" key="2">
    <source>
        <dbReference type="Proteomes" id="UP000299102"/>
    </source>
</evidence>